<dbReference type="AlphaFoldDB" id="A0AAN9VTR0"/>
<dbReference type="Gene3D" id="1.10.220.160">
    <property type="match status" value="1"/>
</dbReference>
<organism evidence="1 2">
    <name type="scientific">Gryllus longicercus</name>
    <dbReference type="NCBI Taxonomy" id="2509291"/>
    <lineage>
        <taxon>Eukaryota</taxon>
        <taxon>Metazoa</taxon>
        <taxon>Ecdysozoa</taxon>
        <taxon>Arthropoda</taxon>
        <taxon>Hexapoda</taxon>
        <taxon>Insecta</taxon>
        <taxon>Pterygota</taxon>
        <taxon>Neoptera</taxon>
        <taxon>Polyneoptera</taxon>
        <taxon>Orthoptera</taxon>
        <taxon>Ensifera</taxon>
        <taxon>Gryllidea</taxon>
        <taxon>Grylloidea</taxon>
        <taxon>Gryllidae</taxon>
        <taxon>Gryllinae</taxon>
        <taxon>Gryllus</taxon>
    </lineage>
</organism>
<evidence type="ECO:0000313" key="1">
    <source>
        <dbReference type="EMBL" id="KAK7869616.1"/>
    </source>
</evidence>
<dbReference type="Gene3D" id="6.10.140.2220">
    <property type="match status" value="1"/>
</dbReference>
<reference evidence="1 2" key="1">
    <citation type="submission" date="2024-03" db="EMBL/GenBank/DDBJ databases">
        <title>The genome assembly and annotation of the cricket Gryllus longicercus Weissman &amp; Gray.</title>
        <authorList>
            <person name="Szrajer S."/>
            <person name="Gray D."/>
            <person name="Ylla G."/>
        </authorList>
    </citation>
    <scope>NUCLEOTIDE SEQUENCE [LARGE SCALE GENOMIC DNA]</scope>
    <source>
        <strain evidence="1">DAG 2021-001</strain>
        <tissue evidence="1">Whole body minus gut</tissue>
    </source>
</reference>
<dbReference type="InterPro" id="IPR046341">
    <property type="entry name" value="SET_dom_sf"/>
</dbReference>
<dbReference type="EMBL" id="JAZDUA010000071">
    <property type="protein sequence ID" value="KAK7869616.1"/>
    <property type="molecule type" value="Genomic_DNA"/>
</dbReference>
<dbReference type="PANTHER" id="PTHR46455">
    <property type="entry name" value="SET AND MYND DOMAIN CONTAINING, ARTHROPOD-SPECIFIC, MEMBER 4, ISOFORM A"/>
    <property type="match status" value="1"/>
</dbReference>
<dbReference type="SUPFAM" id="SSF82199">
    <property type="entry name" value="SET domain"/>
    <property type="match status" value="1"/>
</dbReference>
<dbReference type="Proteomes" id="UP001378592">
    <property type="component" value="Unassembled WGS sequence"/>
</dbReference>
<comment type="caution">
    <text evidence="1">The sequence shown here is derived from an EMBL/GenBank/DDBJ whole genome shotgun (WGS) entry which is preliminary data.</text>
</comment>
<sequence>MAQPEQAYRVQRNEKVGRYVVAARALAAGAEVLREKAVAVGPKIDSPPVCLGCYSPADETTPLCPRCGWPACSDDCAAAPDHALNECKVFADAGVRFQPPENWWEPCPQLECITPLRVLLEGERDPQRWKDEVSQMEAHNDIRRETPAWAANQTNVVDFLRSSCKLDRFSEEQIHSVCGYLEVNAFELRAAGGSSLLRGLYPQMGLLSHRCVPNTTHSICTTESAPGARDQYRLIVRTLVPVAEGAELVTSYTHALEPTLIRREQLLRGKHFACDCARCADPTELGTNLSTLKCSKCDNGWVLPTDPLDAVARWKCSLCEFATPGTAVRKVLAVIRAELDEADALDGGWADAGAVERREQLWRKYRSVLHPKHALICQLRHSLLHLYGRAEGYTLPELPDLLLERKVELAKDLLSVADVLKPGCSRLRGTVLYEQHAPLLLLARSQFEQGVSDERQLRRGMEAAAKALRESADILLLEPPDTAEGALGAVAKESLAQLEASIATLPSD</sequence>
<dbReference type="PANTHER" id="PTHR46455:SF7">
    <property type="entry name" value="RE12806P"/>
    <property type="match status" value="1"/>
</dbReference>
<name>A0AAN9VTR0_9ORTH</name>
<dbReference type="CDD" id="cd20071">
    <property type="entry name" value="SET_SMYD"/>
    <property type="match status" value="1"/>
</dbReference>
<keyword evidence="2" id="KW-1185">Reference proteome</keyword>
<gene>
    <name evidence="1" type="ORF">R5R35_009990</name>
</gene>
<proteinExistence type="predicted"/>
<protein>
    <submittedName>
        <fullName evidence="1">Uncharacterized protein</fullName>
    </submittedName>
</protein>
<evidence type="ECO:0000313" key="2">
    <source>
        <dbReference type="Proteomes" id="UP001378592"/>
    </source>
</evidence>
<accession>A0AAN9VTR0</accession>
<dbReference type="Gene3D" id="2.170.270.10">
    <property type="entry name" value="SET domain"/>
    <property type="match status" value="1"/>
</dbReference>
<dbReference type="InterPro" id="IPR053010">
    <property type="entry name" value="SET_SmydA-8"/>
</dbReference>